<proteinExistence type="predicted"/>
<dbReference type="Proteomes" id="UP000326837">
    <property type="component" value="Chromosome"/>
</dbReference>
<evidence type="ECO:0000313" key="4">
    <source>
        <dbReference type="Proteomes" id="UP000326837"/>
    </source>
</evidence>
<evidence type="ECO:0000256" key="1">
    <source>
        <dbReference type="SAM" id="Phobius"/>
    </source>
</evidence>
<keyword evidence="1" id="KW-0472">Membrane</keyword>
<keyword evidence="1" id="KW-0812">Transmembrane</keyword>
<dbReference type="InterPro" id="IPR025403">
    <property type="entry name" value="TgpA-like_C"/>
</dbReference>
<organism evidence="3 4">
    <name type="scientific">Lacipirellula parvula</name>
    <dbReference type="NCBI Taxonomy" id="2650471"/>
    <lineage>
        <taxon>Bacteria</taxon>
        <taxon>Pseudomonadati</taxon>
        <taxon>Planctomycetota</taxon>
        <taxon>Planctomycetia</taxon>
        <taxon>Pirellulales</taxon>
        <taxon>Lacipirellulaceae</taxon>
        <taxon>Lacipirellula</taxon>
    </lineage>
</organism>
<keyword evidence="1" id="KW-1133">Transmembrane helix</keyword>
<reference evidence="4" key="1">
    <citation type="submission" date="2019-10" db="EMBL/GenBank/DDBJ databases">
        <title>Lacipirellula parvula gen. nov., sp. nov., representing a lineage of planctomycetes widespread in freshwater anoxic habitats, and description of the family Lacipirellulaceae.</title>
        <authorList>
            <person name="Dedysh S.N."/>
            <person name="Kulichevskaya I.S."/>
            <person name="Beletsky A.V."/>
            <person name="Rakitin A.L."/>
            <person name="Mardanov A.V."/>
            <person name="Ivanova A.A."/>
            <person name="Saltykova V.X."/>
            <person name="Rijpstra W.I.C."/>
            <person name="Sinninghe Damste J.S."/>
            <person name="Ravin N.V."/>
        </authorList>
    </citation>
    <scope>NUCLEOTIDE SEQUENCE [LARGE SCALE GENOMIC DNA]</scope>
    <source>
        <strain evidence="4">PX69</strain>
    </source>
</reference>
<dbReference type="Pfam" id="PF13559">
    <property type="entry name" value="DUF4129"/>
    <property type="match status" value="1"/>
</dbReference>
<dbReference type="KEGG" id="lpav:PLANPX_4294"/>
<protein>
    <recommendedName>
        <fullName evidence="2">Protein-glutamine gamma-glutamyltransferase-like C-terminal domain-containing protein</fullName>
    </recommendedName>
</protein>
<dbReference type="EMBL" id="AP021861">
    <property type="protein sequence ID" value="BBO34682.1"/>
    <property type="molecule type" value="Genomic_DNA"/>
</dbReference>
<sequence length="216" mass="24640">MPSATLPAAEEIRSSARLILERPEFQVETAPPGGSELVRFLEWTIELLLAPFRWLFNAMDGLPELLRWIIVFALAGLLILLLGHIFYTFATVLRPSTRRRTAEEILVSDEQRPADFEKLADAAAAERDYIGAIRCLFRAALLSLQQREQRRLRPGITNRELLARLRDPQLRDSLRSFVEVIDAGWYGRLPCGAGEYHRCREAYQSIRAYSEAKVDA</sequence>
<accession>A0A5K7XFA7</accession>
<evidence type="ECO:0000259" key="2">
    <source>
        <dbReference type="Pfam" id="PF13559"/>
    </source>
</evidence>
<feature type="transmembrane region" description="Helical" evidence="1">
    <location>
        <begin position="65"/>
        <end position="90"/>
    </location>
</feature>
<keyword evidence="4" id="KW-1185">Reference proteome</keyword>
<evidence type="ECO:0000313" key="3">
    <source>
        <dbReference type="EMBL" id="BBO34682.1"/>
    </source>
</evidence>
<dbReference type="AlphaFoldDB" id="A0A5K7XFA7"/>
<feature type="domain" description="Protein-glutamine gamma-glutamyltransferase-like C-terminal" evidence="2">
    <location>
        <begin position="136"/>
        <end position="204"/>
    </location>
</feature>
<dbReference type="RefSeq" id="WP_152100211.1">
    <property type="nucleotide sequence ID" value="NZ_AP021861.1"/>
</dbReference>
<name>A0A5K7XFA7_9BACT</name>
<gene>
    <name evidence="3" type="ORF">PLANPX_4294</name>
</gene>